<dbReference type="GeneID" id="28901424"/>
<dbReference type="SMART" id="SM00248">
    <property type="entry name" value="ANK"/>
    <property type="match status" value="2"/>
</dbReference>
<feature type="repeat" description="ANK" evidence="3">
    <location>
        <begin position="94"/>
        <end position="126"/>
    </location>
</feature>
<dbReference type="SUPFAM" id="SSF48403">
    <property type="entry name" value="Ankyrin repeat"/>
    <property type="match status" value="1"/>
</dbReference>
<dbReference type="OMA" id="EAENVGW"/>
<dbReference type="InterPro" id="IPR036770">
    <property type="entry name" value="Ankyrin_rpt-contain_sf"/>
</dbReference>
<keyword evidence="2 3" id="KW-0040">ANK repeat</keyword>
<name>A0A165ACL0_XYLHT</name>
<dbReference type="Gene3D" id="1.25.40.20">
    <property type="entry name" value="Ankyrin repeat-containing domain"/>
    <property type="match status" value="1"/>
</dbReference>
<keyword evidence="6" id="KW-1185">Reference proteome</keyword>
<gene>
    <name evidence="5" type="ORF">L228DRAFT_284982</name>
</gene>
<organism evidence="5 6">
    <name type="scientific">Xylona heveae (strain CBS 132557 / TC161)</name>
    <dbReference type="NCBI Taxonomy" id="1328760"/>
    <lineage>
        <taxon>Eukaryota</taxon>
        <taxon>Fungi</taxon>
        <taxon>Dikarya</taxon>
        <taxon>Ascomycota</taxon>
        <taxon>Pezizomycotina</taxon>
        <taxon>Xylonomycetes</taxon>
        <taxon>Xylonales</taxon>
        <taxon>Xylonaceae</taxon>
        <taxon>Xylona</taxon>
    </lineage>
</organism>
<evidence type="ECO:0000256" key="3">
    <source>
        <dbReference type="PROSITE-ProRule" id="PRU00023"/>
    </source>
</evidence>
<feature type="compositionally biased region" description="Acidic residues" evidence="4">
    <location>
        <begin position="156"/>
        <end position="167"/>
    </location>
</feature>
<proteinExistence type="predicted"/>
<feature type="region of interest" description="Disordered" evidence="4">
    <location>
        <begin position="152"/>
        <end position="216"/>
    </location>
</feature>
<sequence length="216" mass="22933">MSFTLTEDEIDDLLYFARAGEADDLVSTLKELATAKGLSSPGPILSQARDEHSGNSVLHMAAANGFTQLVTSVLALLPETSEERKAVLAHRNSSGNTPLHWAAVNGHLETVKALVDAGADVGIMNNAGLDAVFEAERGGKDEVVGWLLAKTAAGEGMDEEEGEDNGEESSKAGTVDEAQKQEETETTEGKGKGKERQEENVSSVEDKVKKIDINQP</sequence>
<dbReference type="Proteomes" id="UP000076632">
    <property type="component" value="Unassembled WGS sequence"/>
</dbReference>
<evidence type="ECO:0000313" key="6">
    <source>
        <dbReference type="Proteomes" id="UP000076632"/>
    </source>
</evidence>
<evidence type="ECO:0000313" key="5">
    <source>
        <dbReference type="EMBL" id="KZF20256.1"/>
    </source>
</evidence>
<keyword evidence="1" id="KW-0677">Repeat</keyword>
<dbReference type="Pfam" id="PF12796">
    <property type="entry name" value="Ank_2"/>
    <property type="match status" value="1"/>
</dbReference>
<protein>
    <submittedName>
        <fullName evidence="5">Ankyrin</fullName>
    </submittedName>
</protein>
<dbReference type="PROSITE" id="PS50088">
    <property type="entry name" value="ANK_REPEAT"/>
    <property type="match status" value="1"/>
</dbReference>
<evidence type="ECO:0000256" key="1">
    <source>
        <dbReference type="ARBA" id="ARBA00022737"/>
    </source>
</evidence>
<evidence type="ECO:0000256" key="2">
    <source>
        <dbReference type="ARBA" id="ARBA00023043"/>
    </source>
</evidence>
<dbReference type="OrthoDB" id="10057496at2759"/>
<dbReference type="PROSITE" id="PS50297">
    <property type="entry name" value="ANK_REP_REGION"/>
    <property type="match status" value="1"/>
</dbReference>
<dbReference type="STRING" id="1328760.A0A165ACL0"/>
<dbReference type="AlphaFoldDB" id="A0A165ACL0"/>
<evidence type="ECO:0000256" key="4">
    <source>
        <dbReference type="SAM" id="MobiDB-lite"/>
    </source>
</evidence>
<dbReference type="EMBL" id="KV407463">
    <property type="protein sequence ID" value="KZF20256.1"/>
    <property type="molecule type" value="Genomic_DNA"/>
</dbReference>
<dbReference type="FunCoup" id="A0A165ACL0">
    <property type="interactions" value="52"/>
</dbReference>
<dbReference type="PANTHER" id="PTHR24201">
    <property type="entry name" value="ANK_REP_REGION DOMAIN-CONTAINING PROTEIN"/>
    <property type="match status" value="1"/>
</dbReference>
<dbReference type="InterPro" id="IPR002110">
    <property type="entry name" value="Ankyrin_rpt"/>
</dbReference>
<feature type="compositionally biased region" description="Basic and acidic residues" evidence="4">
    <location>
        <begin position="177"/>
        <end position="216"/>
    </location>
</feature>
<accession>A0A165ACL0</accession>
<reference evidence="5 6" key="1">
    <citation type="journal article" date="2016" name="Fungal Biol.">
        <title>The genome of Xylona heveae provides a window into fungal endophytism.</title>
        <authorList>
            <person name="Gazis R."/>
            <person name="Kuo A."/>
            <person name="Riley R."/>
            <person name="LaButti K."/>
            <person name="Lipzen A."/>
            <person name="Lin J."/>
            <person name="Amirebrahimi M."/>
            <person name="Hesse C.N."/>
            <person name="Spatafora J.W."/>
            <person name="Henrissat B."/>
            <person name="Hainaut M."/>
            <person name="Grigoriev I.V."/>
            <person name="Hibbett D.S."/>
        </authorList>
    </citation>
    <scope>NUCLEOTIDE SEQUENCE [LARGE SCALE GENOMIC DNA]</scope>
    <source>
        <strain evidence="5 6">TC161</strain>
    </source>
</reference>
<dbReference type="InParanoid" id="A0A165ACL0"/>
<dbReference type="InterPro" id="IPR050776">
    <property type="entry name" value="Ank_Repeat/CDKN_Inhibitor"/>
</dbReference>
<dbReference type="RefSeq" id="XP_018185811.1">
    <property type="nucleotide sequence ID" value="XM_018336287.1"/>
</dbReference>